<keyword evidence="2" id="KW-0732">Signal</keyword>
<accession>A0A7S0GN26</accession>
<gene>
    <name evidence="4" type="ORF">LAMO00422_LOCUS3112</name>
</gene>
<evidence type="ECO:0000256" key="1">
    <source>
        <dbReference type="SAM" id="MobiDB-lite"/>
    </source>
</evidence>
<proteinExistence type="predicted"/>
<organism evidence="4">
    <name type="scientific">Amorphochlora amoebiformis</name>
    <dbReference type="NCBI Taxonomy" id="1561963"/>
    <lineage>
        <taxon>Eukaryota</taxon>
        <taxon>Sar</taxon>
        <taxon>Rhizaria</taxon>
        <taxon>Cercozoa</taxon>
        <taxon>Chlorarachniophyceae</taxon>
        <taxon>Amorphochlora</taxon>
    </lineage>
</organism>
<feature type="signal peptide" evidence="2">
    <location>
        <begin position="1"/>
        <end position="21"/>
    </location>
</feature>
<dbReference type="Pfam" id="PF01079">
    <property type="entry name" value="Hint"/>
    <property type="match status" value="1"/>
</dbReference>
<dbReference type="SUPFAM" id="SSF51294">
    <property type="entry name" value="Hedgehog/intein (Hint) domain"/>
    <property type="match status" value="1"/>
</dbReference>
<dbReference type="EMBL" id="HBEM01004435">
    <property type="protein sequence ID" value="CAD8434526.1"/>
    <property type="molecule type" value="Transcribed_RNA"/>
</dbReference>
<protein>
    <recommendedName>
        <fullName evidence="3">Hedgehog protein Hint domain-containing protein</fullName>
    </recommendedName>
</protein>
<reference evidence="4" key="1">
    <citation type="submission" date="2021-01" db="EMBL/GenBank/DDBJ databases">
        <authorList>
            <person name="Corre E."/>
            <person name="Pelletier E."/>
            <person name="Niang G."/>
            <person name="Scheremetjew M."/>
            <person name="Finn R."/>
            <person name="Kale V."/>
            <person name="Holt S."/>
            <person name="Cochrane G."/>
            <person name="Meng A."/>
            <person name="Brown T."/>
            <person name="Cohen L."/>
        </authorList>
    </citation>
    <scope>NUCLEOTIDE SEQUENCE</scope>
    <source>
        <strain evidence="4">CCMP2058</strain>
    </source>
</reference>
<feature type="chain" id="PRO_5031194719" description="Hedgehog protein Hint domain-containing protein" evidence="2">
    <location>
        <begin position="22"/>
        <end position="514"/>
    </location>
</feature>
<dbReference type="InterPro" id="IPR036844">
    <property type="entry name" value="Hint_dom_sf"/>
</dbReference>
<name>A0A7S0GN26_9EUKA</name>
<dbReference type="GO" id="GO:0016540">
    <property type="term" value="P:protein autoprocessing"/>
    <property type="evidence" value="ECO:0007669"/>
    <property type="project" value="InterPro"/>
</dbReference>
<sequence length="514" mass="57181">MLTLIPPLVVLLLDTPKSTYAIDTQISRRDTQISRRVYNTKGPYVKHFKLATSPATDKLRKSRKSSSQPEPHPETAQAQPDQLSKLTFHNVQAFDNSVDVNWAGRSVEDIRWGESRTADVSVNLTRIAATTFMDNKVVDKRVYTASGSTPCADARFNHAFIRPHSQEVENGWGLSFYVDPDRPCELGANHSRRSFFINLVQPKGKAYFSTIASTGEGVVSVMEVGYDRGMVVEERKVRSTVQQSSYVHYSEEATGKSTCFLCNQTISPNLNGVQGFVLYGSNDDIRLHTYQALSVSDDMAKPKCIPTRTCVSPSNLSSSRSGGLPGDRKVIKEDGVQVAIRDLTIGDKVLIGKSNGEKVYSPVVFLPRHTFGSHSKLLVIETAIGQTLKVGEGHFIMATTDCTRVESLRLWKVDSVVSNMCIRSLGGLEEIIGVYREEGEGSYEMLLEDKNGLVFVDGVKVSTFKGEHDSANKYYSYIRNLHRYLPTFVFNSKAMLIFDSGIREMARRLSESLV</sequence>
<evidence type="ECO:0000259" key="3">
    <source>
        <dbReference type="Pfam" id="PF01079"/>
    </source>
</evidence>
<feature type="region of interest" description="Disordered" evidence="1">
    <location>
        <begin position="55"/>
        <end position="81"/>
    </location>
</feature>
<feature type="domain" description="Hedgehog protein Hint" evidence="3">
    <location>
        <begin position="316"/>
        <end position="479"/>
    </location>
</feature>
<dbReference type="Gene3D" id="2.170.16.10">
    <property type="entry name" value="Hedgehog/Intein (Hint) domain"/>
    <property type="match status" value="1"/>
</dbReference>
<dbReference type="AlphaFoldDB" id="A0A7S0GN26"/>
<dbReference type="InterPro" id="IPR001767">
    <property type="entry name" value="Hedgehog_Hint"/>
</dbReference>
<dbReference type="CDD" id="cd00081">
    <property type="entry name" value="Hint"/>
    <property type="match status" value="1"/>
</dbReference>
<evidence type="ECO:0000256" key="2">
    <source>
        <dbReference type="SAM" id="SignalP"/>
    </source>
</evidence>
<evidence type="ECO:0000313" key="4">
    <source>
        <dbReference type="EMBL" id="CAD8434526.1"/>
    </source>
</evidence>